<feature type="binding site" evidence="2">
    <location>
        <position position="166"/>
    </location>
    <ligand>
        <name>substrate</name>
    </ligand>
</feature>
<dbReference type="GO" id="GO:0031317">
    <property type="term" value="C:tripartite ATP-independent periplasmic transporter complex"/>
    <property type="evidence" value="ECO:0007669"/>
    <property type="project" value="InterPro"/>
</dbReference>
<feature type="binding site" evidence="3">
    <location>
        <position position="224"/>
    </location>
    <ligand>
        <name>substrate</name>
    </ligand>
</feature>
<dbReference type="Pfam" id="PF03480">
    <property type="entry name" value="DctP"/>
    <property type="match status" value="1"/>
</dbReference>
<feature type="signal peptide" evidence="4">
    <location>
        <begin position="1"/>
        <end position="19"/>
    </location>
</feature>
<evidence type="ECO:0000256" key="1">
    <source>
        <dbReference type="ARBA" id="ARBA00022729"/>
    </source>
</evidence>
<proteinExistence type="predicted"/>
<dbReference type="EMBL" id="FOBW01000016">
    <property type="protein sequence ID" value="SEN61477.1"/>
    <property type="molecule type" value="Genomic_DNA"/>
</dbReference>
<dbReference type="RefSeq" id="WP_170843935.1">
    <property type="nucleotide sequence ID" value="NZ_FOBW01000016.1"/>
</dbReference>
<dbReference type="STRING" id="930146.SAMN05192533_1165"/>
<gene>
    <name evidence="5" type="ORF">SAMN05192533_1165</name>
</gene>
<dbReference type="Proteomes" id="UP000198553">
    <property type="component" value="Unassembled WGS sequence"/>
</dbReference>
<keyword evidence="3" id="KW-0479">Metal-binding</keyword>
<keyword evidence="1 4" id="KW-0732">Signal</keyword>
<dbReference type="InterPro" id="IPR038404">
    <property type="entry name" value="TRAP_DctP_sf"/>
</dbReference>
<feature type="binding site" evidence="2">
    <location>
        <position position="187"/>
    </location>
    <ligand>
        <name>substrate</name>
    </ligand>
</feature>
<dbReference type="AlphaFoldDB" id="A0A1H8HZF0"/>
<dbReference type="PANTHER" id="PTHR33376">
    <property type="match status" value="1"/>
</dbReference>
<evidence type="ECO:0000256" key="2">
    <source>
        <dbReference type="PIRSR" id="PIRSR039026-1"/>
    </source>
</evidence>
<dbReference type="NCBIfam" id="NF037995">
    <property type="entry name" value="TRAP_S1"/>
    <property type="match status" value="1"/>
</dbReference>
<dbReference type="PROSITE" id="PS51257">
    <property type="entry name" value="PROKAR_LIPOPROTEIN"/>
    <property type="match status" value="1"/>
</dbReference>
<dbReference type="GO" id="GO:0055085">
    <property type="term" value="P:transmembrane transport"/>
    <property type="evidence" value="ECO:0007669"/>
    <property type="project" value="InterPro"/>
</dbReference>
<sequence>MRKATMLFFVSVLFLGLMAGCLNNNKTATEGNSGKGSQETYKWVAHSPWPEGTALQLLAEQIADDITKASGGRLEVEMHAAGEIVQPTELLDAVENGTVDAIHSWDGYWIGKIPQVALFASVPMGMNEQEYLGWITTDEGRELWQEAYDKAGYNLKVLDAGPGTPEIFYHSNVPIRTLEDFKGLKVRAVGDWGAILERVGASVVSISSPELYQSLERGVVDAVEFSGPASNLPLGFHEIAKYLITPSVHQPSSVSSFIVNQEKWDELPDDLKQIVRLATENMWGKGFANVAKEDFKAMDEYRKLEEAGKIEIIEFEEESQKELKVIIDQYYEERAADDELFKKIWDSQQAYLEKYKYWKDLMTPKY</sequence>
<dbReference type="PIRSF" id="PIRSF039026">
    <property type="entry name" value="SiaP"/>
    <property type="match status" value="1"/>
</dbReference>
<protein>
    <submittedName>
        <fullName evidence="5">TRAP-type mannitol/chloroaromatic compound transport system, substrate-binding protein</fullName>
    </submittedName>
</protein>
<dbReference type="InterPro" id="IPR018389">
    <property type="entry name" value="DctP_fam"/>
</dbReference>
<dbReference type="GO" id="GO:0046872">
    <property type="term" value="F:metal ion binding"/>
    <property type="evidence" value="ECO:0007669"/>
    <property type="project" value="UniProtKB-KW"/>
</dbReference>
<feature type="chain" id="PRO_5039274835" evidence="4">
    <location>
        <begin position="20"/>
        <end position="366"/>
    </location>
</feature>
<dbReference type="SUPFAM" id="SSF53850">
    <property type="entry name" value="Periplasmic binding protein-like II"/>
    <property type="match status" value="1"/>
</dbReference>
<dbReference type="PANTHER" id="PTHR33376:SF5">
    <property type="entry name" value="EXTRACYTOPLASMIC SOLUTE RECEPTOR PROTEIN"/>
    <property type="match status" value="1"/>
</dbReference>
<evidence type="ECO:0000313" key="6">
    <source>
        <dbReference type="Proteomes" id="UP000198553"/>
    </source>
</evidence>
<accession>A0A1H8HZF0</accession>
<evidence type="ECO:0000256" key="4">
    <source>
        <dbReference type="SAM" id="SignalP"/>
    </source>
</evidence>
<name>A0A1H8HZF0_9BACI</name>
<organism evidence="5 6">
    <name type="scientific">Mesobacillus persicus</name>
    <dbReference type="NCBI Taxonomy" id="930146"/>
    <lineage>
        <taxon>Bacteria</taxon>
        <taxon>Bacillati</taxon>
        <taxon>Bacillota</taxon>
        <taxon>Bacilli</taxon>
        <taxon>Bacillales</taxon>
        <taxon>Bacillaceae</taxon>
        <taxon>Mesobacillus</taxon>
    </lineage>
</organism>
<reference evidence="6" key="1">
    <citation type="submission" date="2016-10" db="EMBL/GenBank/DDBJ databases">
        <authorList>
            <person name="Varghese N."/>
            <person name="Submissions S."/>
        </authorList>
    </citation>
    <scope>NUCLEOTIDE SEQUENCE [LARGE SCALE GENOMIC DNA]</scope>
    <source>
        <strain evidence="6">B48,IBRC-M 10115,DSM 25386,CECT 8001</strain>
    </source>
</reference>
<keyword evidence="6" id="KW-1185">Reference proteome</keyword>
<feature type="binding site" evidence="3">
    <location>
        <position position="250"/>
    </location>
    <ligand>
        <name>substrate</name>
    </ligand>
</feature>
<evidence type="ECO:0000313" key="5">
    <source>
        <dbReference type="EMBL" id="SEN61477.1"/>
    </source>
</evidence>
<dbReference type="InterPro" id="IPR026289">
    <property type="entry name" value="SBP_TakP-like"/>
</dbReference>
<evidence type="ECO:0000256" key="3">
    <source>
        <dbReference type="PIRSR" id="PIRSR039026-2"/>
    </source>
</evidence>
<dbReference type="Gene3D" id="3.40.190.170">
    <property type="entry name" value="Bacterial extracellular solute-binding protein, family 7"/>
    <property type="match status" value="1"/>
</dbReference>
<dbReference type="Gene3D" id="3.40.190.10">
    <property type="entry name" value="Periplasmic binding protein-like II"/>
    <property type="match status" value="1"/>
</dbReference>
<feature type="binding site" evidence="3">
    <location>
        <position position="225"/>
    </location>
    <ligand>
        <name>Na(+)</name>
        <dbReference type="ChEBI" id="CHEBI:29101"/>
    </ligand>
</feature>